<comment type="caution">
    <text evidence="1">The sequence shown here is derived from an EMBL/GenBank/DDBJ whole genome shotgun (WGS) entry which is preliminary data.</text>
</comment>
<evidence type="ECO:0000313" key="1">
    <source>
        <dbReference type="EMBL" id="RYP88272.1"/>
    </source>
</evidence>
<dbReference type="AlphaFoldDB" id="A0A4Q4ZJ11"/>
<dbReference type="Gene3D" id="2.30.110.10">
    <property type="entry name" value="Electron Transport, Fmn-binding Protein, Chain A"/>
    <property type="match status" value="1"/>
</dbReference>
<dbReference type="Proteomes" id="UP000295198">
    <property type="component" value="Unassembled WGS sequence"/>
</dbReference>
<protein>
    <submittedName>
        <fullName evidence="1">Pyridoxamine 5'-phosphate oxidase family protein</fullName>
    </submittedName>
</protein>
<keyword evidence="2" id="KW-1185">Reference proteome</keyword>
<dbReference type="EMBL" id="SDKM01000003">
    <property type="protein sequence ID" value="RYP88272.1"/>
    <property type="molecule type" value="Genomic_DNA"/>
</dbReference>
<dbReference type="Pfam" id="PF12900">
    <property type="entry name" value="Pyridox_ox_2"/>
    <property type="match status" value="1"/>
</dbReference>
<proteinExistence type="predicted"/>
<organism evidence="1 2">
    <name type="scientific">Nocardioides guangzhouensis</name>
    <dbReference type="NCBI Taxonomy" id="2497878"/>
    <lineage>
        <taxon>Bacteria</taxon>
        <taxon>Bacillati</taxon>
        <taxon>Actinomycetota</taxon>
        <taxon>Actinomycetes</taxon>
        <taxon>Propionibacteriales</taxon>
        <taxon>Nocardioidaceae</taxon>
        <taxon>Nocardioides</taxon>
    </lineage>
</organism>
<gene>
    <name evidence="1" type="ORF">EKO23_02745</name>
</gene>
<reference evidence="1 2" key="1">
    <citation type="submission" date="2019-01" db="EMBL/GenBank/DDBJ databases">
        <title>Nocardioides guangzhouensis sp. nov., an actinobacterium isolated from soil.</title>
        <authorList>
            <person name="Fu Y."/>
            <person name="Cai Y."/>
            <person name="Lin Z."/>
            <person name="Chen P."/>
        </authorList>
    </citation>
    <scope>NUCLEOTIDE SEQUENCE [LARGE SCALE GENOMIC DNA]</scope>
    <source>
        <strain evidence="1 2">130</strain>
    </source>
</reference>
<evidence type="ECO:0000313" key="2">
    <source>
        <dbReference type="Proteomes" id="UP000295198"/>
    </source>
</evidence>
<sequence>MMREPVELSYAKCLELLSAGGLGRAAVSTPDGPHIVPVNYAVFDESVVFRTSPWSVLGSQPPGALMAFEIDVADHERQIGWSVVARGRAGVVDDPAELASIRAFWDPRPWAAGMRPVYVRLRWRELTGRRIGAGWNHDNELPVRRAL</sequence>
<dbReference type="InterPro" id="IPR012349">
    <property type="entry name" value="Split_barrel_FMN-bd"/>
</dbReference>
<dbReference type="InterPro" id="IPR024747">
    <property type="entry name" value="Pyridox_Oxase-rel"/>
</dbReference>
<dbReference type="SUPFAM" id="SSF50475">
    <property type="entry name" value="FMN-binding split barrel"/>
    <property type="match status" value="1"/>
</dbReference>
<name>A0A4Q4ZJ11_9ACTN</name>
<accession>A0A4Q4ZJ11</accession>